<keyword evidence="1" id="KW-0479">Metal-binding</keyword>
<dbReference type="InterPro" id="IPR001117">
    <property type="entry name" value="Cu-oxidase_2nd"/>
</dbReference>
<gene>
    <name evidence="7" type="ORF">CR165_21500</name>
</gene>
<dbReference type="Pfam" id="PF07731">
    <property type="entry name" value="Cu-oxidase_2"/>
    <property type="match status" value="1"/>
</dbReference>
<dbReference type="GO" id="GO:0005507">
    <property type="term" value="F:copper ion binding"/>
    <property type="evidence" value="ECO:0007669"/>
    <property type="project" value="InterPro"/>
</dbReference>
<dbReference type="GO" id="GO:0016491">
    <property type="term" value="F:oxidoreductase activity"/>
    <property type="evidence" value="ECO:0007669"/>
    <property type="project" value="UniProtKB-KW"/>
</dbReference>
<organism evidence="7 8">
    <name type="scientific">Teichococcus aestuarii</name>
    <dbReference type="NCBI Taxonomy" id="568898"/>
    <lineage>
        <taxon>Bacteria</taxon>
        <taxon>Pseudomonadati</taxon>
        <taxon>Pseudomonadota</taxon>
        <taxon>Alphaproteobacteria</taxon>
        <taxon>Acetobacterales</taxon>
        <taxon>Roseomonadaceae</taxon>
        <taxon>Roseomonas</taxon>
    </lineage>
</organism>
<evidence type="ECO:0000259" key="5">
    <source>
        <dbReference type="Pfam" id="PF07731"/>
    </source>
</evidence>
<evidence type="ECO:0000313" key="8">
    <source>
        <dbReference type="Proteomes" id="UP000245048"/>
    </source>
</evidence>
<feature type="domain" description="Plastocyanin-like" evidence="5">
    <location>
        <begin position="377"/>
        <end position="470"/>
    </location>
</feature>
<feature type="domain" description="Plastocyanin-like" evidence="4">
    <location>
        <begin position="172"/>
        <end position="293"/>
    </location>
</feature>
<dbReference type="RefSeq" id="WP_109518985.1">
    <property type="nucleotide sequence ID" value="NZ_PDOA01000025.1"/>
</dbReference>
<dbReference type="EMBL" id="PDOA01000025">
    <property type="protein sequence ID" value="PWC26751.1"/>
    <property type="molecule type" value="Genomic_DNA"/>
</dbReference>
<evidence type="ECO:0000259" key="6">
    <source>
        <dbReference type="Pfam" id="PF07732"/>
    </source>
</evidence>
<dbReference type="InterPro" id="IPR006311">
    <property type="entry name" value="TAT_signal"/>
</dbReference>
<sequence length="471" mass="51102">MRITTPPSLTRRQLWKAGGALGLASTLPGRAHAASATSVPAFLRLTAAPGRASIVGNDHPTTDVWSYGGSVPGPVFRVRQGARFRATVENRLDENTTVHWHGIRLPNAMDGVPGLTQPAIRPGESFAYEFTPPDAGTFWYHPHDNSLVQMGRGLAGALIVEEREPPRVDRELVWVIQDWRLTRDAQVARGFGSRMEVAMAGRLGNTVTVNGRVPDALSVRAGERVRLRIINAATARIVALRFEGHRPVVVAFDGQPCEPHEPVGGRLLLGPAMRADIILDMAGVPGRRYAVIDDFYGRLAYELAALAYDGSAPLRDHPLNAPVRLPPNPLPKPDLAAAERHELVLQGGMMGGMGMMGMRGAAWAINGTSMTGKGDTHMPPLLTLARGRTCVLSLRNETAWWHPMHLHGHSFRVLTRNGTAVAGAEWGDTVLVEPRQTVEVAFVADNPGNWMLHCHVMDHEVSGLMGVLRVA</sequence>
<feature type="domain" description="Plastocyanin-like" evidence="6">
    <location>
        <begin position="57"/>
        <end position="164"/>
    </location>
</feature>
<dbReference type="Pfam" id="PF00394">
    <property type="entry name" value="Cu-oxidase"/>
    <property type="match status" value="1"/>
</dbReference>
<dbReference type="InterPro" id="IPR011706">
    <property type="entry name" value="Cu-oxidase_C"/>
</dbReference>
<dbReference type="CDD" id="cd13885">
    <property type="entry name" value="CuRO_2_CumA_like"/>
    <property type="match status" value="1"/>
</dbReference>
<dbReference type="PANTHER" id="PTHR11709:SF2">
    <property type="entry name" value="MULTICOPPER OXIDASE LPR1"/>
    <property type="match status" value="1"/>
</dbReference>
<proteinExistence type="predicted"/>
<dbReference type="CDD" id="cd13906">
    <property type="entry name" value="CuRO_3_CumA_like"/>
    <property type="match status" value="1"/>
</dbReference>
<feature type="signal peptide" evidence="3">
    <location>
        <begin position="1"/>
        <end position="33"/>
    </location>
</feature>
<keyword evidence="3" id="KW-0732">Signal</keyword>
<keyword evidence="2" id="KW-0560">Oxidoreductase</keyword>
<evidence type="ECO:0000256" key="3">
    <source>
        <dbReference type="SAM" id="SignalP"/>
    </source>
</evidence>
<keyword evidence="8" id="KW-1185">Reference proteome</keyword>
<dbReference type="PROSITE" id="PS51318">
    <property type="entry name" value="TAT"/>
    <property type="match status" value="1"/>
</dbReference>
<dbReference type="InterPro" id="IPR011707">
    <property type="entry name" value="Cu-oxidase-like_N"/>
</dbReference>
<evidence type="ECO:0000256" key="2">
    <source>
        <dbReference type="ARBA" id="ARBA00023002"/>
    </source>
</evidence>
<dbReference type="PROSITE" id="PS00080">
    <property type="entry name" value="MULTICOPPER_OXIDASE2"/>
    <property type="match status" value="1"/>
</dbReference>
<dbReference type="GO" id="GO:0030288">
    <property type="term" value="C:outer membrane-bounded periplasmic space"/>
    <property type="evidence" value="ECO:0007669"/>
    <property type="project" value="TreeGrafter"/>
</dbReference>
<reference evidence="8" key="1">
    <citation type="submission" date="2017-10" db="EMBL/GenBank/DDBJ databases">
        <authorList>
            <person name="Toshchakov S.V."/>
            <person name="Goeva M.A."/>
        </authorList>
    </citation>
    <scope>NUCLEOTIDE SEQUENCE [LARGE SCALE GENOMIC DNA]</scope>
    <source>
        <strain evidence="8">JR1/69-1-13</strain>
    </source>
</reference>
<dbReference type="InterPro" id="IPR033138">
    <property type="entry name" value="Cu_oxidase_CS"/>
</dbReference>
<dbReference type="InterPro" id="IPR008972">
    <property type="entry name" value="Cupredoxin"/>
</dbReference>
<dbReference type="PANTHER" id="PTHR11709">
    <property type="entry name" value="MULTI-COPPER OXIDASE"/>
    <property type="match status" value="1"/>
</dbReference>
<dbReference type="OrthoDB" id="9757546at2"/>
<dbReference type="SUPFAM" id="SSF49503">
    <property type="entry name" value="Cupredoxins"/>
    <property type="match status" value="3"/>
</dbReference>
<dbReference type="Pfam" id="PF07732">
    <property type="entry name" value="Cu-oxidase_3"/>
    <property type="match status" value="1"/>
</dbReference>
<dbReference type="InterPro" id="IPR045087">
    <property type="entry name" value="Cu-oxidase_fam"/>
</dbReference>
<dbReference type="Proteomes" id="UP000245048">
    <property type="component" value="Unassembled WGS sequence"/>
</dbReference>
<evidence type="ECO:0000313" key="7">
    <source>
        <dbReference type="EMBL" id="PWC26751.1"/>
    </source>
</evidence>
<name>A0A2U1UYT2_9PROT</name>
<feature type="chain" id="PRO_5015477109" evidence="3">
    <location>
        <begin position="34"/>
        <end position="471"/>
    </location>
</feature>
<dbReference type="Gene3D" id="2.60.40.420">
    <property type="entry name" value="Cupredoxins - blue copper proteins"/>
    <property type="match status" value="3"/>
</dbReference>
<dbReference type="AlphaFoldDB" id="A0A2U1UYT2"/>
<evidence type="ECO:0000256" key="1">
    <source>
        <dbReference type="ARBA" id="ARBA00022723"/>
    </source>
</evidence>
<comment type="caution">
    <text evidence="7">The sequence shown here is derived from an EMBL/GenBank/DDBJ whole genome shotgun (WGS) entry which is preliminary data.</text>
</comment>
<dbReference type="PROSITE" id="PS00079">
    <property type="entry name" value="MULTICOPPER_OXIDASE1"/>
    <property type="match status" value="1"/>
</dbReference>
<dbReference type="CDD" id="cd13861">
    <property type="entry name" value="CuRO_1_CumA_like"/>
    <property type="match status" value="1"/>
</dbReference>
<accession>A0A2U1UYT2</accession>
<dbReference type="InterPro" id="IPR002355">
    <property type="entry name" value="Cu_oxidase_Cu_BS"/>
</dbReference>
<protein>
    <submittedName>
        <fullName evidence="7">Copper oxidase</fullName>
    </submittedName>
</protein>
<evidence type="ECO:0000259" key="4">
    <source>
        <dbReference type="Pfam" id="PF00394"/>
    </source>
</evidence>